<evidence type="ECO:0000256" key="4">
    <source>
        <dbReference type="RuleBase" id="RU000492"/>
    </source>
</evidence>
<evidence type="ECO:0000256" key="7">
    <source>
        <dbReference type="SAM" id="Phobius"/>
    </source>
</evidence>
<protein>
    <recommendedName>
        <fullName evidence="5">ATP-dependent RNA helicase</fullName>
        <ecNumber evidence="5">3.6.4.13</ecNumber>
    </recommendedName>
</protein>
<evidence type="ECO:0000256" key="1">
    <source>
        <dbReference type="ARBA" id="ARBA00022741"/>
    </source>
</evidence>
<dbReference type="GO" id="GO:0005524">
    <property type="term" value="F:ATP binding"/>
    <property type="evidence" value="ECO:0007669"/>
    <property type="project" value="UniProtKB-UniRule"/>
</dbReference>
<dbReference type="EC" id="3.6.4.13" evidence="5"/>
<dbReference type="SMART" id="SM00487">
    <property type="entry name" value="DEXDc"/>
    <property type="match status" value="1"/>
</dbReference>
<feature type="transmembrane region" description="Helical" evidence="7">
    <location>
        <begin position="292"/>
        <end position="311"/>
    </location>
</feature>
<dbReference type="PANTHER" id="PTHR24031">
    <property type="entry name" value="RNA HELICASE"/>
    <property type="match status" value="1"/>
</dbReference>
<evidence type="ECO:0000256" key="2">
    <source>
        <dbReference type="ARBA" id="ARBA00022801"/>
    </source>
</evidence>
<dbReference type="PROSITE" id="PS51192">
    <property type="entry name" value="HELICASE_ATP_BIND_1"/>
    <property type="match status" value="1"/>
</dbReference>
<evidence type="ECO:0000256" key="3">
    <source>
        <dbReference type="ARBA" id="ARBA00022840"/>
    </source>
</evidence>
<keyword evidence="4" id="KW-0347">Helicase</keyword>
<accession>A0AAU9XPE8</accession>
<feature type="domain" description="Helicase ATP-binding" evidence="8">
    <location>
        <begin position="131"/>
        <end position="339"/>
    </location>
</feature>
<dbReference type="Gene3D" id="3.40.50.300">
    <property type="entry name" value="P-loop containing nucleotide triphosphate hydrolases"/>
    <property type="match status" value="1"/>
</dbReference>
<dbReference type="PROSITE" id="PS00039">
    <property type="entry name" value="DEAD_ATP_HELICASE"/>
    <property type="match status" value="1"/>
</dbReference>
<keyword evidence="7" id="KW-1133">Transmembrane helix</keyword>
<comment type="function">
    <text evidence="5">RNA helicase.</text>
</comment>
<comment type="domain">
    <text evidence="5">The Q motif is unique to and characteristic of the DEAD box family of RNA helicases and controls ATP binding and hydrolysis.</text>
</comment>
<dbReference type="EMBL" id="CALNXJ010000054">
    <property type="protein sequence ID" value="CAH3153801.1"/>
    <property type="molecule type" value="Genomic_DNA"/>
</dbReference>
<name>A0AAU9XPE8_9CNID</name>
<feature type="compositionally biased region" description="Low complexity" evidence="6">
    <location>
        <begin position="152"/>
        <end position="174"/>
    </location>
</feature>
<gene>
    <name evidence="9" type="ORF">PMEA_00027278</name>
</gene>
<evidence type="ECO:0000259" key="8">
    <source>
        <dbReference type="PROSITE" id="PS51192"/>
    </source>
</evidence>
<proteinExistence type="inferred from homology"/>
<evidence type="ECO:0000313" key="9">
    <source>
        <dbReference type="EMBL" id="CAH3153801.1"/>
    </source>
</evidence>
<dbReference type="GO" id="GO:0003723">
    <property type="term" value="F:RNA binding"/>
    <property type="evidence" value="ECO:0007669"/>
    <property type="project" value="UniProtKB-UniRule"/>
</dbReference>
<comment type="similarity">
    <text evidence="4">Belongs to the DEAD box helicase family.</text>
</comment>
<dbReference type="AlphaFoldDB" id="A0AAU9XPE8"/>
<keyword evidence="7" id="KW-0812">Transmembrane</keyword>
<keyword evidence="3 4" id="KW-0067">ATP-binding</keyword>
<dbReference type="InterPro" id="IPR000629">
    <property type="entry name" value="RNA-helicase_DEAD-box_CS"/>
</dbReference>
<dbReference type="GO" id="GO:0016787">
    <property type="term" value="F:hydrolase activity"/>
    <property type="evidence" value="ECO:0007669"/>
    <property type="project" value="UniProtKB-KW"/>
</dbReference>
<dbReference type="GO" id="GO:0003724">
    <property type="term" value="F:RNA helicase activity"/>
    <property type="evidence" value="ECO:0007669"/>
    <property type="project" value="UniProtKB-EC"/>
</dbReference>
<feature type="region of interest" description="Disordered" evidence="6">
    <location>
        <begin position="149"/>
        <end position="174"/>
    </location>
</feature>
<feature type="region of interest" description="Disordered" evidence="6">
    <location>
        <begin position="1"/>
        <end position="24"/>
    </location>
</feature>
<evidence type="ECO:0000256" key="6">
    <source>
        <dbReference type="SAM" id="MobiDB-lite"/>
    </source>
</evidence>
<sequence>MVEKNSKGKKRKWEPVELDDPSFFAGEMDGFVSLKVMEDYHPEELSGISASGPAQKRKIKERPLQEDNLEQTVTTPSTQLEKSTKNDQQTKGKKKRKKKNEAQSKAQSEEQNRVEMVTDNRLVEDPPGFRGKTLAFGIPILTHILGHKSNQEAGETTENTTKNNATEATETGNGTSKLKKPLLALIMTPTRELVIQIKNHLKQAAKHTSLEIVAVVGGMAPQKQQRLLNKCPEIIVATPGRLWDLISEVSTSSCRLEHLRYLVIDEADRMVEQGHFQELSSILELIQRKRQWTSISIGASISFSLLFLKLMGTAKRRHLQKFIFSATLTLPKSFKRKGK</sequence>
<reference evidence="9 10" key="1">
    <citation type="submission" date="2022-05" db="EMBL/GenBank/DDBJ databases">
        <authorList>
            <consortium name="Genoscope - CEA"/>
            <person name="William W."/>
        </authorList>
    </citation>
    <scope>NUCLEOTIDE SEQUENCE [LARGE SCALE GENOMIC DNA]</scope>
</reference>
<evidence type="ECO:0000313" key="10">
    <source>
        <dbReference type="Proteomes" id="UP001159428"/>
    </source>
</evidence>
<feature type="compositionally biased region" description="Polar residues" evidence="6">
    <location>
        <begin position="70"/>
        <end position="81"/>
    </location>
</feature>
<evidence type="ECO:0000256" key="5">
    <source>
        <dbReference type="RuleBase" id="RU365068"/>
    </source>
</evidence>
<dbReference type="InterPro" id="IPR011545">
    <property type="entry name" value="DEAD/DEAH_box_helicase_dom"/>
</dbReference>
<feature type="region of interest" description="Disordered" evidence="6">
    <location>
        <begin position="45"/>
        <end position="115"/>
    </location>
</feature>
<dbReference type="InterPro" id="IPR027417">
    <property type="entry name" value="P-loop_NTPase"/>
</dbReference>
<keyword evidence="1 4" id="KW-0547">Nucleotide-binding</keyword>
<keyword evidence="7" id="KW-0472">Membrane</keyword>
<dbReference type="Pfam" id="PF00270">
    <property type="entry name" value="DEAD"/>
    <property type="match status" value="1"/>
</dbReference>
<keyword evidence="10" id="KW-1185">Reference proteome</keyword>
<keyword evidence="5" id="KW-0694">RNA-binding</keyword>
<organism evidence="9 10">
    <name type="scientific">Pocillopora meandrina</name>
    <dbReference type="NCBI Taxonomy" id="46732"/>
    <lineage>
        <taxon>Eukaryota</taxon>
        <taxon>Metazoa</taxon>
        <taxon>Cnidaria</taxon>
        <taxon>Anthozoa</taxon>
        <taxon>Hexacorallia</taxon>
        <taxon>Scleractinia</taxon>
        <taxon>Astrocoeniina</taxon>
        <taxon>Pocilloporidae</taxon>
        <taxon>Pocillopora</taxon>
    </lineage>
</organism>
<dbReference type="InterPro" id="IPR014001">
    <property type="entry name" value="Helicase_ATP-bd"/>
</dbReference>
<comment type="catalytic activity">
    <reaction evidence="5">
        <text>ATP + H2O = ADP + phosphate + H(+)</text>
        <dbReference type="Rhea" id="RHEA:13065"/>
        <dbReference type="ChEBI" id="CHEBI:15377"/>
        <dbReference type="ChEBI" id="CHEBI:15378"/>
        <dbReference type="ChEBI" id="CHEBI:30616"/>
        <dbReference type="ChEBI" id="CHEBI:43474"/>
        <dbReference type="ChEBI" id="CHEBI:456216"/>
        <dbReference type="EC" id="3.6.4.13"/>
    </reaction>
</comment>
<dbReference type="Proteomes" id="UP001159428">
    <property type="component" value="Unassembled WGS sequence"/>
</dbReference>
<dbReference type="SUPFAM" id="SSF52540">
    <property type="entry name" value="P-loop containing nucleoside triphosphate hydrolases"/>
    <property type="match status" value="1"/>
</dbReference>
<comment type="caution">
    <text evidence="9">The sequence shown here is derived from an EMBL/GenBank/DDBJ whole genome shotgun (WGS) entry which is preliminary data.</text>
</comment>
<keyword evidence="2 4" id="KW-0378">Hydrolase</keyword>